<keyword evidence="10 12" id="KW-0472">Membrane</keyword>
<gene>
    <name evidence="14" type="primary">LOC104717085</name>
</gene>
<reference evidence="13" key="1">
    <citation type="journal article" date="2014" name="Nat. Commun.">
        <title>The emerging biofuel crop Camelina sativa retains a highly undifferentiated hexaploid genome structure.</title>
        <authorList>
            <person name="Kagale S."/>
            <person name="Koh C."/>
            <person name="Nixon J."/>
            <person name="Bollina V."/>
            <person name="Clarke W.E."/>
            <person name="Tuteja R."/>
            <person name="Spillane C."/>
            <person name="Robinson S.J."/>
            <person name="Links M.G."/>
            <person name="Clarke C."/>
            <person name="Higgins E.E."/>
            <person name="Huebert T."/>
            <person name="Sharpe A.G."/>
            <person name="Parkin I.A."/>
        </authorList>
    </citation>
    <scope>NUCLEOTIDE SEQUENCE [LARGE SCALE GENOMIC DNA]</scope>
    <source>
        <strain evidence="13">cv. DH55</strain>
    </source>
</reference>
<evidence type="ECO:0000256" key="9">
    <source>
        <dbReference type="ARBA" id="ARBA00023065"/>
    </source>
</evidence>
<feature type="transmembrane region" description="Helical" evidence="12">
    <location>
        <begin position="400"/>
        <end position="419"/>
    </location>
</feature>
<proteinExistence type="inferred from homology"/>
<keyword evidence="3" id="KW-0050">Antiport</keyword>
<keyword evidence="7" id="KW-0630">Potassium</keyword>
<evidence type="ECO:0000256" key="10">
    <source>
        <dbReference type="ARBA" id="ARBA00023136"/>
    </source>
</evidence>
<feature type="transmembrane region" description="Helical" evidence="12">
    <location>
        <begin position="316"/>
        <end position="336"/>
    </location>
</feature>
<dbReference type="Pfam" id="PF03040">
    <property type="entry name" value="CemA"/>
    <property type="match status" value="1"/>
</dbReference>
<evidence type="ECO:0000256" key="3">
    <source>
        <dbReference type="ARBA" id="ARBA00022449"/>
    </source>
</evidence>
<evidence type="ECO:0000256" key="7">
    <source>
        <dbReference type="ARBA" id="ARBA00022958"/>
    </source>
</evidence>
<dbReference type="InterPro" id="IPR004282">
    <property type="entry name" value="CemA"/>
</dbReference>
<comment type="similarity">
    <text evidence="11">Belongs to the CemA family.</text>
</comment>
<keyword evidence="6" id="KW-0375">Hydrogen ion transport</keyword>
<keyword evidence="9" id="KW-0406">Ion transport</keyword>
<evidence type="ECO:0000256" key="8">
    <source>
        <dbReference type="ARBA" id="ARBA00022989"/>
    </source>
</evidence>
<dbReference type="Proteomes" id="UP000694864">
    <property type="component" value="Chromosome 10"/>
</dbReference>
<evidence type="ECO:0000256" key="12">
    <source>
        <dbReference type="SAM" id="Phobius"/>
    </source>
</evidence>
<name>A0ABM0TXL2_CAMSA</name>
<keyword evidence="8 12" id="KW-1133">Transmembrane helix</keyword>
<dbReference type="RefSeq" id="XP_010432908.1">
    <property type="nucleotide sequence ID" value="XM_010434606.2"/>
</dbReference>
<evidence type="ECO:0000256" key="2">
    <source>
        <dbReference type="ARBA" id="ARBA00022448"/>
    </source>
</evidence>
<evidence type="ECO:0000313" key="13">
    <source>
        <dbReference type="Proteomes" id="UP000694864"/>
    </source>
</evidence>
<keyword evidence="4" id="KW-0633">Potassium transport</keyword>
<reference evidence="14" key="2">
    <citation type="submission" date="2025-08" db="UniProtKB">
        <authorList>
            <consortium name="RefSeq"/>
        </authorList>
    </citation>
    <scope>IDENTIFICATION</scope>
    <source>
        <tissue evidence="14">Leaf</tissue>
    </source>
</reference>
<accession>A0ABM0TXL2</accession>
<evidence type="ECO:0000256" key="6">
    <source>
        <dbReference type="ARBA" id="ARBA00022781"/>
    </source>
</evidence>
<dbReference type="PANTHER" id="PTHR33650">
    <property type="entry name" value="CHLOROPLAST ENVELOPE MEMBRANE PROTEIN-RELATED"/>
    <property type="match status" value="1"/>
</dbReference>
<comment type="subcellular location">
    <subcellularLocation>
        <location evidence="1">Membrane</location>
        <topology evidence="1">Multi-pass membrane protein</topology>
    </subcellularLocation>
</comment>
<sequence length="440" mass="51157">MSLMSSSMVLCHCLSLNSQNPVPESSSSSSLRYKSCEPISLCGNKRRKRLWRFVPSAENNNRRRRRSWWQKFFFDDDGNWLGLRGDDIIDEASEVAKDDEMSDEEKFETWKRRAEAIVELREGQEEIVGNVDVGSNGSVSKKRWEDWIVDSDDTLVESWTRDSAVSEGIDDNFELDELRIPDGGLVKMVRDMVLGAEEEDILYEDRVFRYASSKSAKFLAVLVLIPWALDFLAHDYVLMPFLDRYVKTVPLAAQTLDVRRNQKLEMVKDLNREKARYRLEVEIGKSPPLSDDELWWEMRGKALELRDEWRLENRKAFANIWSDMVFGISLFVLLYANQGRVALLKFTGYKIINNISDTGKAFLIILITDIFLGYHSESGWETLLEIIMEHYGLEVEQSTITIFICLVPVIMDACVKLWLFKFLPRLSPRVSNIFQEMKRH</sequence>
<keyword evidence="5 12" id="KW-0812">Transmembrane</keyword>
<keyword evidence="2" id="KW-0813">Transport</keyword>
<keyword evidence="13" id="KW-1185">Reference proteome</keyword>
<protein>
    <submittedName>
        <fullName evidence="14">Chloroplast envelope membrane protein-like</fullName>
    </submittedName>
</protein>
<evidence type="ECO:0000256" key="4">
    <source>
        <dbReference type="ARBA" id="ARBA00022538"/>
    </source>
</evidence>
<dbReference type="PANTHER" id="PTHR33650:SF1">
    <property type="entry name" value="CHLOROPLAST ENVELOPE MEMBRANE PROTEIN"/>
    <property type="match status" value="1"/>
</dbReference>
<evidence type="ECO:0000313" key="14">
    <source>
        <dbReference type="RefSeq" id="XP_010432908.1"/>
    </source>
</evidence>
<evidence type="ECO:0000256" key="5">
    <source>
        <dbReference type="ARBA" id="ARBA00022692"/>
    </source>
</evidence>
<dbReference type="GeneID" id="104717085"/>
<evidence type="ECO:0000256" key="1">
    <source>
        <dbReference type="ARBA" id="ARBA00004141"/>
    </source>
</evidence>
<organism evidence="13 14">
    <name type="scientific">Camelina sativa</name>
    <name type="common">False flax</name>
    <name type="synonym">Myagrum sativum</name>
    <dbReference type="NCBI Taxonomy" id="90675"/>
    <lineage>
        <taxon>Eukaryota</taxon>
        <taxon>Viridiplantae</taxon>
        <taxon>Streptophyta</taxon>
        <taxon>Embryophyta</taxon>
        <taxon>Tracheophyta</taxon>
        <taxon>Spermatophyta</taxon>
        <taxon>Magnoliopsida</taxon>
        <taxon>eudicotyledons</taxon>
        <taxon>Gunneridae</taxon>
        <taxon>Pentapetalae</taxon>
        <taxon>rosids</taxon>
        <taxon>malvids</taxon>
        <taxon>Brassicales</taxon>
        <taxon>Brassicaceae</taxon>
        <taxon>Camelineae</taxon>
        <taxon>Camelina</taxon>
    </lineage>
</organism>
<evidence type="ECO:0000256" key="11">
    <source>
        <dbReference type="ARBA" id="ARBA00043980"/>
    </source>
</evidence>